<evidence type="ECO:0000256" key="4">
    <source>
        <dbReference type="ARBA" id="ARBA00022962"/>
    </source>
</evidence>
<dbReference type="InterPro" id="IPR029062">
    <property type="entry name" value="Class_I_gatase-like"/>
</dbReference>
<evidence type="ECO:0000313" key="14">
    <source>
        <dbReference type="Proteomes" id="UP000076796"/>
    </source>
</evidence>
<dbReference type="PIRSF" id="PIRSF005639">
    <property type="entry name" value="Glut_amidoT_SNO"/>
    <property type="match status" value="1"/>
</dbReference>
<dbReference type="GO" id="GO:0006543">
    <property type="term" value="P:L-glutamine catabolic process"/>
    <property type="evidence" value="ECO:0007669"/>
    <property type="project" value="UniProtKB-UniRule"/>
</dbReference>
<dbReference type="RefSeq" id="WP_006207464.1">
    <property type="nucleotide sequence ID" value="NZ_CBCSBX010000022.1"/>
</dbReference>
<sequence>MKVGVLALQGAVAEHIRSISLAGAEGVPIKRREQLQDVDGLIIPGGESTTIGKLMRKYGFMDAITQFSTQGKPIFGTCAGLIVLAERIQGDEEAHLKLMDITVARNAFGRQRESFETDLDVKGIDEKVRAVFIRAPLILEVGAGVEVLSTYKDEIVTARQRHLLAASYHPELTDDYRLHQYFVEMVRSQSAAAQK</sequence>
<dbReference type="GO" id="GO:1903600">
    <property type="term" value="C:glutaminase complex"/>
    <property type="evidence" value="ECO:0007669"/>
    <property type="project" value="TreeGrafter"/>
</dbReference>
<comment type="function">
    <text evidence="8 10">Catalyzes the hydrolysis of glutamine to glutamate and ammonia as part of the biosynthesis of pyridoxal 5'-phosphate. The resulting ammonia molecule is channeled to the active site of PdxS.</text>
</comment>
<dbReference type="KEGG" id="pglu:A3958_09835"/>
<dbReference type="GO" id="GO:0008614">
    <property type="term" value="P:pyridoxine metabolic process"/>
    <property type="evidence" value="ECO:0007669"/>
    <property type="project" value="TreeGrafter"/>
</dbReference>
<dbReference type="Gene3D" id="3.40.50.880">
    <property type="match status" value="1"/>
</dbReference>
<organism evidence="13 14">
    <name type="scientific">Paenibacillus glucanolyticus</name>
    <dbReference type="NCBI Taxonomy" id="59843"/>
    <lineage>
        <taxon>Bacteria</taxon>
        <taxon>Bacillati</taxon>
        <taxon>Bacillota</taxon>
        <taxon>Bacilli</taxon>
        <taxon>Bacillales</taxon>
        <taxon>Paenibacillaceae</taxon>
        <taxon>Paenibacillus</taxon>
    </lineage>
</organism>
<feature type="active site" description="Charge relay system" evidence="10 11">
    <location>
        <position position="171"/>
    </location>
</feature>
<evidence type="ECO:0000256" key="3">
    <source>
        <dbReference type="ARBA" id="ARBA00022898"/>
    </source>
</evidence>
<gene>
    <name evidence="10" type="primary">pdxT</name>
    <name evidence="13" type="ORF">AWU65_10260</name>
</gene>
<evidence type="ECO:0000256" key="6">
    <source>
        <dbReference type="ARBA" id="ARBA00047992"/>
    </source>
</evidence>
<comment type="subunit">
    <text evidence="9 10">In the presence of PdxS, forms a dodecamer of heterodimers. Only shows activity in the heterodimer.</text>
</comment>
<comment type="pathway">
    <text evidence="10">Cofactor biosynthesis; pyridoxal 5'-phosphate biosynthesis.</text>
</comment>
<dbReference type="InterPro" id="IPR002161">
    <property type="entry name" value="PdxT/SNO"/>
</dbReference>
<evidence type="ECO:0000256" key="7">
    <source>
        <dbReference type="ARBA" id="ARBA00049534"/>
    </source>
</evidence>
<comment type="catalytic activity">
    <reaction evidence="6 10">
        <text>aldehydo-D-ribose 5-phosphate + D-glyceraldehyde 3-phosphate + L-glutamine = pyridoxal 5'-phosphate + L-glutamate + phosphate + 3 H2O + H(+)</text>
        <dbReference type="Rhea" id="RHEA:31507"/>
        <dbReference type="ChEBI" id="CHEBI:15377"/>
        <dbReference type="ChEBI" id="CHEBI:15378"/>
        <dbReference type="ChEBI" id="CHEBI:29985"/>
        <dbReference type="ChEBI" id="CHEBI:43474"/>
        <dbReference type="ChEBI" id="CHEBI:58273"/>
        <dbReference type="ChEBI" id="CHEBI:58359"/>
        <dbReference type="ChEBI" id="CHEBI:59776"/>
        <dbReference type="ChEBI" id="CHEBI:597326"/>
        <dbReference type="EC" id="4.3.3.6"/>
    </reaction>
</comment>
<dbReference type="Pfam" id="PF01174">
    <property type="entry name" value="SNO"/>
    <property type="match status" value="1"/>
</dbReference>
<dbReference type="SUPFAM" id="SSF52317">
    <property type="entry name" value="Class I glutamine amidotransferase-like"/>
    <property type="match status" value="1"/>
</dbReference>
<feature type="active site" description="Charge relay system" evidence="10 11">
    <location>
        <position position="169"/>
    </location>
</feature>
<evidence type="ECO:0000313" key="13">
    <source>
        <dbReference type="EMBL" id="KZS46277.1"/>
    </source>
</evidence>
<comment type="caution">
    <text evidence="13">The sequence shown here is derived from an EMBL/GenBank/DDBJ whole genome shotgun (WGS) entry which is preliminary data.</text>
</comment>
<dbReference type="AlphaFoldDB" id="A0A163J0H1"/>
<dbReference type="GO" id="GO:0005829">
    <property type="term" value="C:cytosol"/>
    <property type="evidence" value="ECO:0007669"/>
    <property type="project" value="TreeGrafter"/>
</dbReference>
<feature type="binding site" evidence="10 12">
    <location>
        <begin position="46"/>
        <end position="48"/>
    </location>
    <ligand>
        <name>L-glutamine</name>
        <dbReference type="ChEBI" id="CHEBI:58359"/>
    </ligand>
</feature>
<accession>A0A163J0H1</accession>
<dbReference type="HAMAP" id="MF_01615">
    <property type="entry name" value="PdxT"/>
    <property type="match status" value="1"/>
</dbReference>
<protein>
    <recommendedName>
        <fullName evidence="10">Pyridoxal 5'-phosphate synthase subunit PdxT</fullName>
        <ecNumber evidence="10">4.3.3.6</ecNumber>
    </recommendedName>
    <alternativeName>
        <fullName evidence="10">Pdx2</fullName>
    </alternativeName>
    <alternativeName>
        <fullName evidence="10">Pyridoxal 5'-phosphate synthase glutaminase subunit</fullName>
        <ecNumber evidence="10">3.5.1.2</ecNumber>
    </alternativeName>
</protein>
<dbReference type="STRING" id="59843.A3958_09835"/>
<dbReference type="GO" id="GO:0042823">
    <property type="term" value="P:pyridoxal phosphate biosynthetic process"/>
    <property type="evidence" value="ECO:0007669"/>
    <property type="project" value="UniProtKB-UniRule"/>
</dbReference>
<dbReference type="NCBIfam" id="TIGR03800">
    <property type="entry name" value="PLP_synth_Pdx2"/>
    <property type="match status" value="1"/>
</dbReference>
<comment type="catalytic activity">
    <reaction evidence="7 10">
        <text>L-glutamine + H2O = L-glutamate + NH4(+)</text>
        <dbReference type="Rhea" id="RHEA:15889"/>
        <dbReference type="ChEBI" id="CHEBI:15377"/>
        <dbReference type="ChEBI" id="CHEBI:28938"/>
        <dbReference type="ChEBI" id="CHEBI:29985"/>
        <dbReference type="ChEBI" id="CHEBI:58359"/>
        <dbReference type="EC" id="3.5.1.2"/>
    </reaction>
</comment>
<keyword evidence="2 10" id="KW-0378">Hydrolase</keyword>
<dbReference type="EC" id="3.5.1.2" evidence="10"/>
<evidence type="ECO:0000256" key="8">
    <source>
        <dbReference type="ARBA" id="ARBA00054599"/>
    </source>
</evidence>
<keyword evidence="14" id="KW-1185">Reference proteome</keyword>
<dbReference type="PANTHER" id="PTHR31559">
    <property type="entry name" value="PYRIDOXAL 5'-PHOSPHATE SYNTHASE SUBUNIT SNO"/>
    <property type="match status" value="1"/>
</dbReference>
<keyword evidence="4 10" id="KW-0315">Glutamine amidotransferase</keyword>
<evidence type="ECO:0000256" key="2">
    <source>
        <dbReference type="ARBA" id="ARBA00022801"/>
    </source>
</evidence>
<dbReference type="EC" id="4.3.3.6" evidence="10"/>
<keyword evidence="5 10" id="KW-0456">Lyase</keyword>
<evidence type="ECO:0000256" key="12">
    <source>
        <dbReference type="PIRSR" id="PIRSR005639-2"/>
    </source>
</evidence>
<feature type="binding site" evidence="10 12">
    <location>
        <begin position="133"/>
        <end position="134"/>
    </location>
    <ligand>
        <name>L-glutamine</name>
        <dbReference type="ChEBI" id="CHEBI:58359"/>
    </ligand>
</feature>
<dbReference type="PANTHER" id="PTHR31559:SF0">
    <property type="entry name" value="PYRIDOXAL 5'-PHOSPHATE SYNTHASE SUBUNIT SNO1-RELATED"/>
    <property type="match status" value="1"/>
</dbReference>
<reference evidence="13" key="1">
    <citation type="journal article" date="2016" name="Genome Announc.">
        <title>Draft genomes of two strains of Paenibacillus glucanolyticus with capability to degrade lignocellulose.</title>
        <authorList>
            <person name="Mathews S.L."/>
            <person name="Pawlak J."/>
            <person name="Grunden A.M."/>
        </authorList>
    </citation>
    <scope>NUCLEOTIDE SEQUENCE [LARGE SCALE GENOMIC DNA]</scope>
    <source>
        <strain evidence="13">SLM1</strain>
    </source>
</reference>
<dbReference type="Proteomes" id="UP000076796">
    <property type="component" value="Unassembled WGS sequence"/>
</dbReference>
<dbReference type="GO" id="GO:0004359">
    <property type="term" value="F:glutaminase activity"/>
    <property type="evidence" value="ECO:0007669"/>
    <property type="project" value="UniProtKB-UniRule"/>
</dbReference>
<evidence type="ECO:0000256" key="5">
    <source>
        <dbReference type="ARBA" id="ARBA00023239"/>
    </source>
</evidence>
<dbReference type="FunFam" id="3.40.50.880:FF:000010">
    <property type="entry name" value="uncharacterized protein LOC100176842 isoform X2"/>
    <property type="match status" value="1"/>
</dbReference>
<dbReference type="InterPro" id="IPR021196">
    <property type="entry name" value="PdxT/SNO_CS"/>
</dbReference>
<evidence type="ECO:0000256" key="9">
    <source>
        <dbReference type="ARBA" id="ARBA00064749"/>
    </source>
</evidence>
<feature type="active site" description="Nucleophile" evidence="10 11">
    <location>
        <position position="78"/>
    </location>
</feature>
<proteinExistence type="inferred from homology"/>
<keyword evidence="3 10" id="KW-0663">Pyridoxal phosphate</keyword>
<dbReference type="PROSITE" id="PS01236">
    <property type="entry name" value="PDXT_SNO_1"/>
    <property type="match status" value="1"/>
</dbReference>
<dbReference type="CDD" id="cd01749">
    <property type="entry name" value="GATase1_PB"/>
    <property type="match status" value="1"/>
</dbReference>
<name>A0A163J0H1_9BACL</name>
<feature type="binding site" evidence="10 12">
    <location>
        <position position="105"/>
    </location>
    <ligand>
        <name>L-glutamine</name>
        <dbReference type="ChEBI" id="CHEBI:58359"/>
    </ligand>
</feature>
<dbReference type="EMBL" id="LWMH01000001">
    <property type="protein sequence ID" value="KZS46277.1"/>
    <property type="molecule type" value="Genomic_DNA"/>
</dbReference>
<dbReference type="GeneID" id="97558436"/>
<dbReference type="UniPathway" id="UPA00245"/>
<evidence type="ECO:0000256" key="11">
    <source>
        <dbReference type="PIRSR" id="PIRSR005639-1"/>
    </source>
</evidence>
<dbReference type="OrthoDB" id="9810320at2"/>
<evidence type="ECO:0000256" key="1">
    <source>
        <dbReference type="ARBA" id="ARBA00008345"/>
    </source>
</evidence>
<comment type="similarity">
    <text evidence="1 10">Belongs to the glutaminase PdxT/SNO family.</text>
</comment>
<dbReference type="PROSITE" id="PS51273">
    <property type="entry name" value="GATASE_TYPE_1"/>
    <property type="match status" value="1"/>
</dbReference>
<evidence type="ECO:0000256" key="10">
    <source>
        <dbReference type="HAMAP-Rule" id="MF_01615"/>
    </source>
</evidence>
<dbReference type="PROSITE" id="PS51130">
    <property type="entry name" value="PDXT_SNO_2"/>
    <property type="match status" value="1"/>
</dbReference>
<dbReference type="GO" id="GO:0036381">
    <property type="term" value="F:pyridoxal 5'-phosphate synthase (glutamine hydrolysing) activity"/>
    <property type="evidence" value="ECO:0007669"/>
    <property type="project" value="UniProtKB-UniRule"/>
</dbReference>